<dbReference type="FunCoup" id="A0A0C3AXJ7">
    <property type="interactions" value="5"/>
</dbReference>
<dbReference type="InterPro" id="IPR036249">
    <property type="entry name" value="Thioredoxin-like_sf"/>
</dbReference>
<dbReference type="InParanoid" id="A0A0C3AXJ7"/>
<dbReference type="GO" id="GO:0005801">
    <property type="term" value="C:cis-Golgi network"/>
    <property type="evidence" value="ECO:0007669"/>
    <property type="project" value="TreeGrafter"/>
</dbReference>
<keyword evidence="3" id="KW-1185">Reference proteome</keyword>
<dbReference type="InterPro" id="IPR014025">
    <property type="entry name" value="Glutaredoxin_subgr"/>
</dbReference>
<dbReference type="SUPFAM" id="SSF52833">
    <property type="entry name" value="Thioredoxin-like"/>
    <property type="match status" value="1"/>
</dbReference>
<dbReference type="PRINTS" id="PR00160">
    <property type="entry name" value="GLUTAREDOXIN"/>
</dbReference>
<dbReference type="Pfam" id="PF00462">
    <property type="entry name" value="Glutaredoxin"/>
    <property type="match status" value="1"/>
</dbReference>
<dbReference type="STRING" id="1036808.A0A0C3AXJ7"/>
<evidence type="ECO:0000313" key="2">
    <source>
        <dbReference type="EMBL" id="KIM69697.1"/>
    </source>
</evidence>
<dbReference type="EMBL" id="KN822006">
    <property type="protein sequence ID" value="KIM69697.1"/>
    <property type="molecule type" value="Genomic_DNA"/>
</dbReference>
<dbReference type="PANTHER" id="PTHR45694:SF5">
    <property type="entry name" value="GLUTAREDOXIN 2"/>
    <property type="match status" value="1"/>
</dbReference>
<gene>
    <name evidence="2" type="ORF">SCLCIDRAFT_102417</name>
</gene>
<sequence length="130" mass="14741">MGWKWGKASRGGWPERMRILREEHPLVVFSKRANRYSARAKAILERYDITPRPKIIEVDLRADSPHIKTLLVRLTHHATFPNVILHGQSLGGSDDIVRMHEEGILEETLEAAGLRVGWNGEDGREGDVVV</sequence>
<name>A0A0C3AXJ7_9AGAM</name>
<dbReference type="GO" id="GO:0015038">
    <property type="term" value="F:glutathione disulfide oxidoreductase activity"/>
    <property type="evidence" value="ECO:0007669"/>
    <property type="project" value="TreeGrafter"/>
</dbReference>
<dbReference type="Gene3D" id="3.40.30.10">
    <property type="entry name" value="Glutaredoxin"/>
    <property type="match status" value="1"/>
</dbReference>
<reference evidence="3" key="2">
    <citation type="submission" date="2015-01" db="EMBL/GenBank/DDBJ databases">
        <title>Evolutionary Origins and Diversification of the Mycorrhizal Mutualists.</title>
        <authorList>
            <consortium name="DOE Joint Genome Institute"/>
            <consortium name="Mycorrhizal Genomics Consortium"/>
            <person name="Kohler A."/>
            <person name="Kuo A."/>
            <person name="Nagy L.G."/>
            <person name="Floudas D."/>
            <person name="Copeland A."/>
            <person name="Barry K.W."/>
            <person name="Cichocki N."/>
            <person name="Veneault-Fourrey C."/>
            <person name="LaButti K."/>
            <person name="Lindquist E.A."/>
            <person name="Lipzen A."/>
            <person name="Lundell T."/>
            <person name="Morin E."/>
            <person name="Murat C."/>
            <person name="Riley R."/>
            <person name="Ohm R."/>
            <person name="Sun H."/>
            <person name="Tunlid A."/>
            <person name="Henrissat B."/>
            <person name="Grigoriev I.V."/>
            <person name="Hibbett D.S."/>
            <person name="Martin F."/>
        </authorList>
    </citation>
    <scope>NUCLEOTIDE SEQUENCE [LARGE SCALE GENOMIC DNA]</scope>
    <source>
        <strain evidence="3">Foug A</strain>
    </source>
</reference>
<dbReference type="AlphaFoldDB" id="A0A0C3AXJ7"/>
<dbReference type="HOGENOM" id="CLU_026126_7_2_1"/>
<evidence type="ECO:0000313" key="3">
    <source>
        <dbReference type="Proteomes" id="UP000053989"/>
    </source>
</evidence>
<dbReference type="GO" id="GO:0034599">
    <property type="term" value="P:cellular response to oxidative stress"/>
    <property type="evidence" value="ECO:0007669"/>
    <property type="project" value="TreeGrafter"/>
</dbReference>
<accession>A0A0C3AXJ7</accession>
<feature type="domain" description="Glutaredoxin" evidence="1">
    <location>
        <begin position="27"/>
        <end position="88"/>
    </location>
</feature>
<protein>
    <recommendedName>
        <fullName evidence="1">Glutaredoxin domain-containing protein</fullName>
    </recommendedName>
</protein>
<reference evidence="2 3" key="1">
    <citation type="submission" date="2014-04" db="EMBL/GenBank/DDBJ databases">
        <authorList>
            <consortium name="DOE Joint Genome Institute"/>
            <person name="Kuo A."/>
            <person name="Kohler A."/>
            <person name="Nagy L.G."/>
            <person name="Floudas D."/>
            <person name="Copeland A."/>
            <person name="Barry K.W."/>
            <person name="Cichocki N."/>
            <person name="Veneault-Fourrey C."/>
            <person name="LaButti K."/>
            <person name="Lindquist E.A."/>
            <person name="Lipzen A."/>
            <person name="Lundell T."/>
            <person name="Morin E."/>
            <person name="Murat C."/>
            <person name="Sun H."/>
            <person name="Tunlid A."/>
            <person name="Henrissat B."/>
            <person name="Grigoriev I.V."/>
            <person name="Hibbett D.S."/>
            <person name="Martin F."/>
            <person name="Nordberg H.P."/>
            <person name="Cantor M.N."/>
            <person name="Hua S.X."/>
        </authorList>
    </citation>
    <scope>NUCLEOTIDE SEQUENCE [LARGE SCALE GENOMIC DNA]</scope>
    <source>
        <strain evidence="2 3">Foug A</strain>
    </source>
</reference>
<evidence type="ECO:0000259" key="1">
    <source>
        <dbReference type="Pfam" id="PF00462"/>
    </source>
</evidence>
<dbReference type="InterPro" id="IPR002109">
    <property type="entry name" value="Glutaredoxin"/>
</dbReference>
<organism evidence="2 3">
    <name type="scientific">Scleroderma citrinum Foug A</name>
    <dbReference type="NCBI Taxonomy" id="1036808"/>
    <lineage>
        <taxon>Eukaryota</taxon>
        <taxon>Fungi</taxon>
        <taxon>Dikarya</taxon>
        <taxon>Basidiomycota</taxon>
        <taxon>Agaricomycotina</taxon>
        <taxon>Agaricomycetes</taxon>
        <taxon>Agaricomycetidae</taxon>
        <taxon>Boletales</taxon>
        <taxon>Sclerodermatineae</taxon>
        <taxon>Sclerodermataceae</taxon>
        <taxon>Scleroderma</taxon>
    </lineage>
</organism>
<dbReference type="PROSITE" id="PS51354">
    <property type="entry name" value="GLUTAREDOXIN_2"/>
    <property type="match status" value="1"/>
</dbReference>
<dbReference type="OrthoDB" id="423313at2759"/>
<dbReference type="GO" id="GO:0000324">
    <property type="term" value="C:fungal-type vacuole"/>
    <property type="evidence" value="ECO:0007669"/>
    <property type="project" value="TreeGrafter"/>
</dbReference>
<dbReference type="Proteomes" id="UP000053989">
    <property type="component" value="Unassembled WGS sequence"/>
</dbReference>
<dbReference type="PANTHER" id="PTHR45694">
    <property type="entry name" value="GLUTAREDOXIN 2"/>
    <property type="match status" value="1"/>
</dbReference>
<dbReference type="GO" id="GO:0005796">
    <property type="term" value="C:Golgi lumen"/>
    <property type="evidence" value="ECO:0007669"/>
    <property type="project" value="TreeGrafter"/>
</dbReference>
<proteinExistence type="predicted"/>